<evidence type="ECO:0000313" key="2">
    <source>
        <dbReference type="EMBL" id="EED86317.1"/>
    </source>
</evidence>
<proteinExistence type="predicted"/>
<evidence type="ECO:0000259" key="1">
    <source>
        <dbReference type="SMART" id="SM00198"/>
    </source>
</evidence>
<reference evidence="2 3" key="2">
    <citation type="journal article" date="2008" name="Nature">
        <title>The Phaeodactylum genome reveals the evolutionary history of diatom genomes.</title>
        <authorList>
            <person name="Bowler C."/>
            <person name="Allen A.E."/>
            <person name="Badger J.H."/>
            <person name="Grimwood J."/>
            <person name="Jabbari K."/>
            <person name="Kuo A."/>
            <person name="Maheswari U."/>
            <person name="Martens C."/>
            <person name="Maumus F."/>
            <person name="Otillar R.P."/>
            <person name="Rayko E."/>
            <person name="Salamov A."/>
            <person name="Vandepoele K."/>
            <person name="Beszteri B."/>
            <person name="Gruber A."/>
            <person name="Heijde M."/>
            <person name="Katinka M."/>
            <person name="Mock T."/>
            <person name="Valentin K."/>
            <person name="Verret F."/>
            <person name="Berges J.A."/>
            <person name="Brownlee C."/>
            <person name="Cadoret J.P."/>
            <person name="Chiovitti A."/>
            <person name="Choi C.J."/>
            <person name="Coesel S."/>
            <person name="De Martino A."/>
            <person name="Detter J.C."/>
            <person name="Durkin C."/>
            <person name="Falciatore A."/>
            <person name="Fournet J."/>
            <person name="Haruta M."/>
            <person name="Huysman M.J."/>
            <person name="Jenkins B.D."/>
            <person name="Jiroutova K."/>
            <person name="Jorgensen R.E."/>
            <person name="Joubert Y."/>
            <person name="Kaplan A."/>
            <person name="Kroger N."/>
            <person name="Kroth P.G."/>
            <person name="La Roche J."/>
            <person name="Lindquist E."/>
            <person name="Lommer M."/>
            <person name="Martin-Jezequel V."/>
            <person name="Lopez P.J."/>
            <person name="Lucas S."/>
            <person name="Mangogna M."/>
            <person name="McGinnis K."/>
            <person name="Medlin L.K."/>
            <person name="Montsant A."/>
            <person name="Oudot-Le Secq M.P."/>
            <person name="Napoli C."/>
            <person name="Obornik M."/>
            <person name="Parker M.S."/>
            <person name="Petit J.L."/>
            <person name="Porcel B.M."/>
            <person name="Poulsen N."/>
            <person name="Robison M."/>
            <person name="Rychlewski L."/>
            <person name="Rynearson T.A."/>
            <person name="Schmutz J."/>
            <person name="Shapiro H."/>
            <person name="Siaut M."/>
            <person name="Stanley M."/>
            <person name="Sussman M.R."/>
            <person name="Taylor A.R."/>
            <person name="Vardi A."/>
            <person name="von Dassow P."/>
            <person name="Vyverman W."/>
            <person name="Willis A."/>
            <person name="Wyrwicz L.S."/>
            <person name="Rokhsar D.S."/>
            <person name="Weissenbach J."/>
            <person name="Armbrust E.V."/>
            <person name="Green B.R."/>
            <person name="Van de Peer Y."/>
            <person name="Grigoriev I.V."/>
        </authorList>
    </citation>
    <scope>NUCLEOTIDE SEQUENCE [LARGE SCALE GENOMIC DNA]</scope>
    <source>
        <strain evidence="2 3">CCMP1335</strain>
    </source>
</reference>
<dbReference type="Gene3D" id="3.40.33.10">
    <property type="entry name" value="CAP"/>
    <property type="match status" value="1"/>
</dbReference>
<reference evidence="2 3" key="1">
    <citation type="journal article" date="2004" name="Science">
        <title>The genome of the diatom Thalassiosira pseudonana: ecology, evolution, and metabolism.</title>
        <authorList>
            <person name="Armbrust E.V."/>
            <person name="Berges J.A."/>
            <person name="Bowler C."/>
            <person name="Green B.R."/>
            <person name="Martinez D."/>
            <person name="Putnam N.H."/>
            <person name="Zhou S."/>
            <person name="Allen A.E."/>
            <person name="Apt K.E."/>
            <person name="Bechner M."/>
            <person name="Brzezinski M.A."/>
            <person name="Chaal B.K."/>
            <person name="Chiovitti A."/>
            <person name="Davis A.K."/>
            <person name="Demarest M.S."/>
            <person name="Detter J.C."/>
            <person name="Glavina T."/>
            <person name="Goodstein D."/>
            <person name="Hadi M.Z."/>
            <person name="Hellsten U."/>
            <person name="Hildebrand M."/>
            <person name="Jenkins B.D."/>
            <person name="Jurka J."/>
            <person name="Kapitonov V.V."/>
            <person name="Kroger N."/>
            <person name="Lau W.W."/>
            <person name="Lane T.W."/>
            <person name="Larimer F.W."/>
            <person name="Lippmeier J.C."/>
            <person name="Lucas S."/>
            <person name="Medina M."/>
            <person name="Montsant A."/>
            <person name="Obornik M."/>
            <person name="Parker M.S."/>
            <person name="Palenik B."/>
            <person name="Pazour G.J."/>
            <person name="Richardson P.M."/>
            <person name="Rynearson T.A."/>
            <person name="Saito M.A."/>
            <person name="Schwartz D.C."/>
            <person name="Thamatrakoln K."/>
            <person name="Valentin K."/>
            <person name="Vardi A."/>
            <person name="Wilkerson F.P."/>
            <person name="Rokhsar D.S."/>
        </authorList>
    </citation>
    <scope>NUCLEOTIDE SEQUENCE [LARGE SCALE GENOMIC DNA]</scope>
    <source>
        <strain evidence="2 3">CCMP1335</strain>
    </source>
</reference>
<dbReference type="InParanoid" id="B8LEA1"/>
<dbReference type="GO" id="GO:0005615">
    <property type="term" value="C:extracellular space"/>
    <property type="evidence" value="ECO:0000318"/>
    <property type="project" value="GO_Central"/>
</dbReference>
<dbReference type="RefSeq" id="XP_002297354.1">
    <property type="nucleotide sequence ID" value="XM_002297318.1"/>
</dbReference>
<dbReference type="InterPro" id="IPR014044">
    <property type="entry name" value="CAP_dom"/>
</dbReference>
<organism evidence="2 3">
    <name type="scientific">Thalassiosira pseudonana</name>
    <name type="common">Marine diatom</name>
    <name type="synonym">Cyclotella nana</name>
    <dbReference type="NCBI Taxonomy" id="35128"/>
    <lineage>
        <taxon>Eukaryota</taxon>
        <taxon>Sar</taxon>
        <taxon>Stramenopiles</taxon>
        <taxon>Ochrophyta</taxon>
        <taxon>Bacillariophyta</taxon>
        <taxon>Coscinodiscophyceae</taxon>
        <taxon>Thalassiosirophycidae</taxon>
        <taxon>Thalassiosirales</taxon>
        <taxon>Thalassiosiraceae</taxon>
        <taxon>Thalassiosira</taxon>
    </lineage>
</organism>
<dbReference type="Proteomes" id="UP000001449">
    <property type="component" value="Unassembled WGS sequence"/>
</dbReference>
<dbReference type="GeneID" id="7447695"/>
<dbReference type="SUPFAM" id="SSF55797">
    <property type="entry name" value="PR-1-like"/>
    <property type="match status" value="1"/>
</dbReference>
<dbReference type="InterPro" id="IPR035940">
    <property type="entry name" value="CAP_sf"/>
</dbReference>
<protein>
    <recommendedName>
        <fullName evidence="1">SCP domain-containing protein</fullName>
    </recommendedName>
</protein>
<dbReference type="Pfam" id="PF00188">
    <property type="entry name" value="CAP"/>
    <property type="match status" value="1"/>
</dbReference>
<dbReference type="InterPro" id="IPR001283">
    <property type="entry name" value="CRISP-related"/>
</dbReference>
<dbReference type="PaxDb" id="35128-Thapsdraft1821"/>
<gene>
    <name evidence="2" type="ORF">THAPSDRAFT_bd1821</name>
</gene>
<dbReference type="EMBL" id="DS999434">
    <property type="protein sequence ID" value="EED86317.1"/>
    <property type="molecule type" value="Genomic_DNA"/>
</dbReference>
<sequence length="421" mass="44869">MASSSPSLISQHLAIAQLGLVNVTKVDIALTVAIDEAFPADTTLGEGTVHIIVVVQVIRHHTLIDRESHRAVAVSIRSHLGATANAVELLVAVLGGVVDGDAAAEFGIAREGTPAGYRVLELERAVARKEEAHIWSISGGGSVDMVALEWPHASFLLFDRGGLEVGGGHLLRQEAAGDAVRGNSVVAAEAEASAAVAAVEESEQFDEVAAAFRLSSDLVHESYLRGVATTDADDEYLAVDGNTRVAPRNNNRNDANRARQWLNSHNNVRAQYQPEIGGEYLPLTWSNSLRDEALGLAKEIVANCVNKGPSSNPMDYGFNRAVKQGDPNFRSTDNVLQMWVNKGLPTPSRDSEFTQVLWAGTSWVGCADAVSQSGKVCSASVCYYAKAGNCGWNKFESWEKAVTSGVSCSKNCPPDAVECTL</sequence>
<accession>B8LEA1</accession>
<dbReference type="SMART" id="SM00198">
    <property type="entry name" value="SCP"/>
    <property type="match status" value="1"/>
</dbReference>
<dbReference type="CDD" id="cd05380">
    <property type="entry name" value="CAP_euk"/>
    <property type="match status" value="1"/>
</dbReference>
<dbReference type="PANTHER" id="PTHR10334">
    <property type="entry name" value="CYSTEINE-RICH SECRETORY PROTEIN-RELATED"/>
    <property type="match status" value="1"/>
</dbReference>
<feature type="domain" description="SCP" evidence="1">
    <location>
        <begin position="256"/>
        <end position="392"/>
    </location>
</feature>
<dbReference type="KEGG" id="tps:THAPSDRAFT_bd1821"/>
<keyword evidence="3" id="KW-1185">Reference proteome</keyword>
<dbReference type="AlphaFoldDB" id="B8LEA1"/>
<name>B8LEA1_THAPS</name>
<dbReference type="HOGENOM" id="CLU_653003_0_0_1"/>
<evidence type="ECO:0000313" key="3">
    <source>
        <dbReference type="Proteomes" id="UP000001449"/>
    </source>
</evidence>